<name>A0ABR7M3X6_9BACT</name>
<feature type="coiled-coil region" evidence="1">
    <location>
        <begin position="33"/>
        <end position="77"/>
    </location>
</feature>
<dbReference type="EMBL" id="MBUA01000001">
    <property type="protein sequence ID" value="MBC6489611.1"/>
    <property type="molecule type" value="Genomic_DNA"/>
</dbReference>
<evidence type="ECO:0000256" key="1">
    <source>
        <dbReference type="SAM" id="Coils"/>
    </source>
</evidence>
<dbReference type="RefSeq" id="WP_187254970.1">
    <property type="nucleotide sequence ID" value="NZ_JBHULF010000006.1"/>
</dbReference>
<accession>A0ABR7M3X6</accession>
<organism evidence="2 3">
    <name type="scientific">Flavihumibacter stibioxidans</name>
    <dbReference type="NCBI Taxonomy" id="1834163"/>
    <lineage>
        <taxon>Bacteria</taxon>
        <taxon>Pseudomonadati</taxon>
        <taxon>Bacteroidota</taxon>
        <taxon>Chitinophagia</taxon>
        <taxon>Chitinophagales</taxon>
        <taxon>Chitinophagaceae</taxon>
        <taxon>Flavihumibacter</taxon>
    </lineage>
</organism>
<evidence type="ECO:0000313" key="2">
    <source>
        <dbReference type="EMBL" id="MBC6489611.1"/>
    </source>
</evidence>
<gene>
    <name evidence="2" type="ORF">BC349_01420</name>
</gene>
<evidence type="ECO:0000313" key="3">
    <source>
        <dbReference type="Proteomes" id="UP000765802"/>
    </source>
</evidence>
<dbReference type="Proteomes" id="UP000765802">
    <property type="component" value="Unassembled WGS sequence"/>
</dbReference>
<proteinExistence type="predicted"/>
<comment type="caution">
    <text evidence="2">The sequence shown here is derived from an EMBL/GenBank/DDBJ whole genome shotgun (WGS) entry which is preliminary data.</text>
</comment>
<protein>
    <submittedName>
        <fullName evidence="2">Conjugal transfer protein TraI</fullName>
    </submittedName>
</protein>
<keyword evidence="1" id="KW-0175">Coiled coil</keyword>
<sequence>MKKILAVVGLSMCCIFLPIQETKAQIPIVDIIKAAVKKVIKALDLQMQRLQNKTIWLQNAQKTLENKMSQLKLNEIKDWVEKQRKLYDDYFQELWKVKAVLAYYNRVKDIIERQVQMVNEYKGAWTLFKQDKNFTAEELDYMYNIYTGMMDESLKSIDQLFLVVNAFATQMSDAKRLEIINTVSDNLEQQYSDLKDFNNQNKMLSIQRASELGEIEYVKRLYGISR</sequence>
<reference evidence="2 3" key="1">
    <citation type="submission" date="2016-07" db="EMBL/GenBank/DDBJ databases">
        <title>Genome analysis of Flavihumibacter stibioxidans YS-17.</title>
        <authorList>
            <person name="Shi K."/>
            <person name="Han Y."/>
            <person name="Wang G."/>
        </authorList>
    </citation>
    <scope>NUCLEOTIDE SEQUENCE [LARGE SCALE GENOMIC DNA]</scope>
    <source>
        <strain evidence="2 3">YS-17</strain>
    </source>
</reference>
<keyword evidence="3" id="KW-1185">Reference proteome</keyword>